<name>A0ABT2H9E1_9MICO</name>
<reference evidence="2" key="1">
    <citation type="submission" date="2022-08" db="EMBL/GenBank/DDBJ databases">
        <authorList>
            <person name="Deng Y."/>
            <person name="Han X.-F."/>
            <person name="Zhang Y.-Q."/>
        </authorList>
    </citation>
    <scope>NUCLEOTIDE SEQUENCE</scope>
    <source>
        <strain evidence="2">CPCC 203386</strain>
    </source>
</reference>
<protein>
    <submittedName>
        <fullName evidence="2">Cell wall hydrolase</fullName>
    </submittedName>
</protein>
<accession>A0ABT2H9E1</accession>
<dbReference type="InterPro" id="IPR011105">
    <property type="entry name" value="Cell_wall_hydrolase_SleB"/>
</dbReference>
<organism evidence="2 3">
    <name type="scientific">Herbiconiux daphne</name>
    <dbReference type="NCBI Taxonomy" id="2970914"/>
    <lineage>
        <taxon>Bacteria</taxon>
        <taxon>Bacillati</taxon>
        <taxon>Actinomycetota</taxon>
        <taxon>Actinomycetes</taxon>
        <taxon>Micrococcales</taxon>
        <taxon>Microbacteriaceae</taxon>
        <taxon>Herbiconiux</taxon>
    </lineage>
</organism>
<evidence type="ECO:0000313" key="2">
    <source>
        <dbReference type="EMBL" id="MCS5736560.1"/>
    </source>
</evidence>
<feature type="domain" description="Cell wall hydrolase SleB" evidence="1">
    <location>
        <begin position="20"/>
        <end position="110"/>
    </location>
</feature>
<dbReference type="RefSeq" id="WP_259542595.1">
    <property type="nucleotide sequence ID" value="NZ_JANLCJ010000057.1"/>
</dbReference>
<dbReference type="Proteomes" id="UP001165586">
    <property type="component" value="Unassembled WGS sequence"/>
</dbReference>
<dbReference type="GO" id="GO:0016787">
    <property type="term" value="F:hydrolase activity"/>
    <property type="evidence" value="ECO:0007669"/>
    <property type="project" value="UniProtKB-KW"/>
</dbReference>
<proteinExistence type="predicted"/>
<gene>
    <name evidence="2" type="ORF">N1032_22800</name>
</gene>
<comment type="caution">
    <text evidence="2">The sequence shown here is derived from an EMBL/GenBank/DDBJ whole genome shotgun (WGS) entry which is preliminary data.</text>
</comment>
<dbReference type="EMBL" id="JANLCJ010000057">
    <property type="protein sequence ID" value="MCS5736560.1"/>
    <property type="molecule type" value="Genomic_DNA"/>
</dbReference>
<dbReference type="InterPro" id="IPR042047">
    <property type="entry name" value="SleB_dom1"/>
</dbReference>
<evidence type="ECO:0000313" key="3">
    <source>
        <dbReference type="Proteomes" id="UP001165586"/>
    </source>
</evidence>
<evidence type="ECO:0000259" key="1">
    <source>
        <dbReference type="Pfam" id="PF07486"/>
    </source>
</evidence>
<dbReference type="Pfam" id="PF07486">
    <property type="entry name" value="Hydrolase_2"/>
    <property type="match status" value="1"/>
</dbReference>
<dbReference type="Gene3D" id="1.10.10.2520">
    <property type="entry name" value="Cell wall hydrolase SleB, domain 1"/>
    <property type="match status" value="1"/>
</dbReference>
<keyword evidence="3" id="KW-1185">Reference proteome</keyword>
<sequence length="130" mass="14731">MPVSVDTLYTAVTVYKEARGEPRQCQVLVAEVVRNRMDNKGKSAQQIVKERGQFSWMPLIKGQSISSVYNRIQSKAKNGDQEAIATATSIANQVLQPGYDTGNNLYYFHSIKGRRHDVKCGNLYFSYNRH</sequence>
<keyword evidence="2" id="KW-0378">Hydrolase</keyword>